<reference evidence="1 2" key="1">
    <citation type="submission" date="2019-11" db="EMBL/GenBank/DDBJ databases">
        <title>Whole-genome sequence of a Rhodoblastus acidophilus DSM 142.</title>
        <authorList>
            <person name="Kyndt J.A."/>
            <person name="Meyer T.E."/>
        </authorList>
    </citation>
    <scope>NUCLEOTIDE SEQUENCE [LARGE SCALE GENOMIC DNA]</scope>
    <source>
        <strain evidence="1 2">DSM 142</strain>
    </source>
</reference>
<organism evidence="1 2">
    <name type="scientific">Rhodoblastus acidophilus</name>
    <name type="common">Rhodopseudomonas acidophila</name>
    <dbReference type="NCBI Taxonomy" id="1074"/>
    <lineage>
        <taxon>Bacteria</taxon>
        <taxon>Pseudomonadati</taxon>
        <taxon>Pseudomonadota</taxon>
        <taxon>Alphaproteobacteria</taxon>
        <taxon>Hyphomicrobiales</taxon>
        <taxon>Rhodoblastaceae</taxon>
        <taxon>Rhodoblastus</taxon>
    </lineage>
</organism>
<dbReference type="RefSeq" id="WP_155448005.1">
    <property type="nucleotide sequence ID" value="NZ_JAOQNR010000030.1"/>
</dbReference>
<dbReference type="InterPro" id="IPR029063">
    <property type="entry name" value="SAM-dependent_MTases_sf"/>
</dbReference>
<gene>
    <name evidence="1" type="ORF">GJ654_20330</name>
</gene>
<evidence type="ECO:0008006" key="3">
    <source>
        <dbReference type="Google" id="ProtNLM"/>
    </source>
</evidence>
<proteinExistence type="predicted"/>
<comment type="caution">
    <text evidence="1">The sequence shown here is derived from an EMBL/GenBank/DDBJ whole genome shotgun (WGS) entry which is preliminary data.</text>
</comment>
<name>A0A6N8DSE5_RHOAC</name>
<dbReference type="Proteomes" id="UP000439113">
    <property type="component" value="Unassembled WGS sequence"/>
</dbReference>
<evidence type="ECO:0000313" key="1">
    <source>
        <dbReference type="EMBL" id="MTV33327.1"/>
    </source>
</evidence>
<dbReference type="Gene3D" id="3.40.50.150">
    <property type="entry name" value="Vaccinia Virus protein VP39"/>
    <property type="match status" value="1"/>
</dbReference>
<dbReference type="OrthoDB" id="7348755at2"/>
<accession>A0A6N8DSE5</accession>
<dbReference type="EMBL" id="WNKS01000036">
    <property type="protein sequence ID" value="MTV33327.1"/>
    <property type="molecule type" value="Genomic_DNA"/>
</dbReference>
<dbReference type="SUPFAM" id="SSF53335">
    <property type="entry name" value="S-adenosyl-L-methionine-dependent methyltransferases"/>
    <property type="match status" value="1"/>
</dbReference>
<protein>
    <recommendedName>
        <fullName evidence="3">Methyltransferase domain-containing protein</fullName>
    </recommendedName>
</protein>
<sequence length="77" mass="8532">MADVVFLGAVWMHVESADRRRPFRKLVSLAKSGGLILFSLRRGPDDGRGFHPVSVNEIEELGSHHGVVVARVRQIKA</sequence>
<dbReference type="AlphaFoldDB" id="A0A6N8DSE5"/>
<evidence type="ECO:0000313" key="2">
    <source>
        <dbReference type="Proteomes" id="UP000439113"/>
    </source>
</evidence>